<dbReference type="PANTHER" id="PTHR38037:SF2">
    <property type="entry name" value="ATP-DEPENDENT ZINC PROTEASE DOMAIN-CONTAINING PROTEIN-RELATED"/>
    <property type="match status" value="1"/>
</dbReference>
<dbReference type="Proteomes" id="UP001597469">
    <property type="component" value="Unassembled WGS sequence"/>
</dbReference>
<dbReference type="InterPro" id="IPR021109">
    <property type="entry name" value="Peptidase_aspartic_dom_sf"/>
</dbReference>
<dbReference type="InterPro" id="IPR008503">
    <property type="entry name" value="Asp_endopeptidase"/>
</dbReference>
<dbReference type="SUPFAM" id="SSF50630">
    <property type="entry name" value="Acid proteases"/>
    <property type="match status" value="1"/>
</dbReference>
<dbReference type="Pfam" id="PF05618">
    <property type="entry name" value="Zn_protease"/>
    <property type="match status" value="1"/>
</dbReference>
<dbReference type="PANTHER" id="PTHR38037">
    <property type="entry name" value="ZN_PROTEASE DOMAIN-CONTAINING PROTEIN"/>
    <property type="match status" value="1"/>
</dbReference>
<gene>
    <name evidence="2" type="ORF">ACFSUS_19730</name>
</gene>
<dbReference type="GO" id="GO:0008233">
    <property type="term" value="F:peptidase activity"/>
    <property type="evidence" value="ECO:0007669"/>
    <property type="project" value="UniProtKB-KW"/>
</dbReference>
<keyword evidence="2" id="KW-0378">Hydrolase</keyword>
<accession>A0ABW5M8K9</accession>
<keyword evidence="3" id="KW-1185">Reference proteome</keyword>
<dbReference type="EMBL" id="JBHULN010000013">
    <property type="protein sequence ID" value="MFD2572882.1"/>
    <property type="molecule type" value="Genomic_DNA"/>
</dbReference>
<reference evidence="3" key="1">
    <citation type="journal article" date="2019" name="Int. J. Syst. Evol. Microbiol.">
        <title>The Global Catalogue of Microorganisms (GCM) 10K type strain sequencing project: providing services to taxonomists for standard genome sequencing and annotation.</title>
        <authorList>
            <consortium name="The Broad Institute Genomics Platform"/>
            <consortium name="The Broad Institute Genome Sequencing Center for Infectious Disease"/>
            <person name="Wu L."/>
            <person name="Ma J."/>
        </authorList>
    </citation>
    <scope>NUCLEOTIDE SEQUENCE [LARGE SCALE GENOMIC DNA]</scope>
    <source>
        <strain evidence="3">KCTC 42805</strain>
    </source>
</reference>
<proteinExistence type="predicted"/>
<sequence>MKPRPKNTRTSKQKQVIGMTDIVDFPDLELFDVHAKIDTGAYTSALHCKNIALKKANGRPQLSFWLIDKTGQPARQFYSDEFSQRMIRNSFGVAEKRYVIKTRIVLFNRTIRAEFTLADRERLKNPVLLGRKLLRNRFVVDVAQKDLSYNAKLVRQAQRSRSESVIT</sequence>
<organism evidence="2 3">
    <name type="scientific">Spirosoma soli</name>
    <dbReference type="NCBI Taxonomy" id="1770529"/>
    <lineage>
        <taxon>Bacteria</taxon>
        <taxon>Pseudomonadati</taxon>
        <taxon>Bacteroidota</taxon>
        <taxon>Cytophagia</taxon>
        <taxon>Cytophagales</taxon>
        <taxon>Cytophagaceae</taxon>
        <taxon>Spirosoma</taxon>
    </lineage>
</organism>
<protein>
    <submittedName>
        <fullName evidence="2">ATP-dependent zinc protease</fullName>
    </submittedName>
</protein>
<dbReference type="RefSeq" id="WP_381525471.1">
    <property type="nucleotide sequence ID" value="NZ_JBHULN010000013.1"/>
</dbReference>
<comment type="caution">
    <text evidence="2">The sequence shown here is derived from an EMBL/GenBank/DDBJ whole genome shotgun (WGS) entry which is preliminary data.</text>
</comment>
<evidence type="ECO:0000259" key="1">
    <source>
        <dbReference type="Pfam" id="PF05618"/>
    </source>
</evidence>
<name>A0ABW5M8K9_9BACT</name>
<feature type="domain" description="Retropepsin-like aspartic endopeptidase" evidence="1">
    <location>
        <begin position="22"/>
        <end position="146"/>
    </location>
</feature>
<evidence type="ECO:0000313" key="3">
    <source>
        <dbReference type="Proteomes" id="UP001597469"/>
    </source>
</evidence>
<dbReference type="Gene3D" id="2.40.70.10">
    <property type="entry name" value="Acid Proteases"/>
    <property type="match status" value="1"/>
</dbReference>
<dbReference type="GO" id="GO:0006508">
    <property type="term" value="P:proteolysis"/>
    <property type="evidence" value="ECO:0007669"/>
    <property type="project" value="UniProtKB-KW"/>
</dbReference>
<keyword evidence="2" id="KW-0645">Protease</keyword>
<evidence type="ECO:0000313" key="2">
    <source>
        <dbReference type="EMBL" id="MFD2572882.1"/>
    </source>
</evidence>